<dbReference type="PANTHER" id="PTHR36302:SF1">
    <property type="entry name" value="COPPER CHAPERONE PCU(A)C"/>
    <property type="match status" value="1"/>
</dbReference>
<evidence type="ECO:0000313" key="2">
    <source>
        <dbReference type="EMBL" id="MBB6132488.1"/>
    </source>
</evidence>
<comment type="caution">
    <text evidence="2">The sequence shown here is derived from an EMBL/GenBank/DDBJ whole genome shotgun (WGS) entry which is preliminary data.</text>
</comment>
<accession>A0A7W9U6G5</accession>
<evidence type="ECO:0000256" key="1">
    <source>
        <dbReference type="SAM" id="SignalP"/>
    </source>
</evidence>
<dbReference type="RefSeq" id="WP_183550776.1">
    <property type="nucleotide sequence ID" value="NZ_JACHBX010000001.1"/>
</dbReference>
<keyword evidence="1" id="KW-0732">Signal</keyword>
<feature type="chain" id="PRO_5030607852" description="Transporter" evidence="1">
    <location>
        <begin position="21"/>
        <end position="159"/>
    </location>
</feature>
<organism evidence="2 3">
    <name type="scientific">Massilia aurea</name>
    <dbReference type="NCBI Taxonomy" id="373040"/>
    <lineage>
        <taxon>Bacteria</taxon>
        <taxon>Pseudomonadati</taxon>
        <taxon>Pseudomonadota</taxon>
        <taxon>Betaproteobacteria</taxon>
        <taxon>Burkholderiales</taxon>
        <taxon>Oxalobacteraceae</taxon>
        <taxon>Telluria group</taxon>
        <taxon>Massilia</taxon>
    </lineage>
</organism>
<dbReference type="InterPro" id="IPR058248">
    <property type="entry name" value="Lxx211020-like"/>
</dbReference>
<keyword evidence="3" id="KW-1185">Reference proteome</keyword>
<gene>
    <name evidence="2" type="ORF">HD842_000599</name>
</gene>
<protein>
    <recommendedName>
        <fullName evidence="4">Transporter</fullName>
    </recommendedName>
</protein>
<reference evidence="2 3" key="1">
    <citation type="submission" date="2020-08" db="EMBL/GenBank/DDBJ databases">
        <title>The Agave Microbiome: Exploring the role of microbial communities in plant adaptations to desert environments.</title>
        <authorList>
            <person name="Partida-Martinez L.P."/>
        </authorList>
    </citation>
    <scope>NUCLEOTIDE SEQUENCE [LARGE SCALE GENOMIC DNA]</scope>
    <source>
        <strain evidence="2 3">AT3.2</strain>
    </source>
</reference>
<sequence>MTRHLIAALAAGLFSVSALAQVTVTEPWVRATVPAQKSTGAFMQLQSATPARLLEVRTPVAGRAEIHEMAMEGQVMRMRQVKSIDLPAGKPVVLASGGYHVMLLDLKRQLKEGENVELTLVVQDAAAKRQEVKVSLPVMPLTHSGKPAAQDAHAGHAGH</sequence>
<name>A0A7W9U6G5_9BURK</name>
<feature type="signal peptide" evidence="1">
    <location>
        <begin position="1"/>
        <end position="20"/>
    </location>
</feature>
<evidence type="ECO:0000313" key="3">
    <source>
        <dbReference type="Proteomes" id="UP000540787"/>
    </source>
</evidence>
<dbReference type="InterPro" id="IPR007410">
    <property type="entry name" value="LpqE-like"/>
</dbReference>
<dbReference type="Proteomes" id="UP000540787">
    <property type="component" value="Unassembled WGS sequence"/>
</dbReference>
<dbReference type="EMBL" id="JACHBX010000001">
    <property type="protein sequence ID" value="MBB6132488.1"/>
    <property type="molecule type" value="Genomic_DNA"/>
</dbReference>
<dbReference type="AlphaFoldDB" id="A0A7W9U6G5"/>
<dbReference type="PANTHER" id="PTHR36302">
    <property type="entry name" value="BLR7088 PROTEIN"/>
    <property type="match status" value="1"/>
</dbReference>
<dbReference type="SUPFAM" id="SSF110087">
    <property type="entry name" value="DR1885-like metal-binding protein"/>
    <property type="match status" value="1"/>
</dbReference>
<dbReference type="Pfam" id="PF04314">
    <property type="entry name" value="PCuAC"/>
    <property type="match status" value="1"/>
</dbReference>
<dbReference type="InterPro" id="IPR036182">
    <property type="entry name" value="PCuAC_sf"/>
</dbReference>
<proteinExistence type="predicted"/>
<dbReference type="Gene3D" id="2.60.40.1890">
    <property type="entry name" value="PCu(A)C copper chaperone"/>
    <property type="match status" value="1"/>
</dbReference>
<evidence type="ECO:0008006" key="4">
    <source>
        <dbReference type="Google" id="ProtNLM"/>
    </source>
</evidence>